<dbReference type="Proteomes" id="UP000179807">
    <property type="component" value="Unassembled WGS sequence"/>
</dbReference>
<reference evidence="2" key="1">
    <citation type="submission" date="2016-10" db="EMBL/GenBank/DDBJ databases">
        <authorList>
            <person name="Benchimol M."/>
            <person name="Almeida L.G."/>
            <person name="Vasconcelos A.T."/>
            <person name="Perreira-Neves A."/>
            <person name="Rosa I.A."/>
            <person name="Tasca T."/>
            <person name="Bogo M.R."/>
            <person name="de Souza W."/>
        </authorList>
    </citation>
    <scope>NUCLEOTIDE SEQUENCE [LARGE SCALE GENOMIC DNA]</scope>
    <source>
        <strain evidence="2">K</strain>
    </source>
</reference>
<evidence type="ECO:0000256" key="1">
    <source>
        <dbReference type="SAM" id="SignalP"/>
    </source>
</evidence>
<keyword evidence="1" id="KW-0732">Signal</keyword>
<dbReference type="GeneID" id="94834234"/>
<gene>
    <name evidence="2" type="ORF">TRFO_17346</name>
</gene>
<proteinExistence type="predicted"/>
<evidence type="ECO:0000313" key="3">
    <source>
        <dbReference type="Proteomes" id="UP000179807"/>
    </source>
</evidence>
<comment type="caution">
    <text evidence="2">The sequence shown here is derived from an EMBL/GenBank/DDBJ whole genome shotgun (WGS) entry which is preliminary data.</text>
</comment>
<dbReference type="OrthoDB" id="10541862at2759"/>
<feature type="signal peptide" evidence="1">
    <location>
        <begin position="1"/>
        <end position="16"/>
    </location>
</feature>
<dbReference type="VEuPathDB" id="TrichDB:TRFO_17346"/>
<name>A0A1J4KTA6_9EUKA</name>
<organism evidence="2 3">
    <name type="scientific">Tritrichomonas foetus</name>
    <dbReference type="NCBI Taxonomy" id="1144522"/>
    <lineage>
        <taxon>Eukaryota</taxon>
        <taxon>Metamonada</taxon>
        <taxon>Parabasalia</taxon>
        <taxon>Tritrichomonadida</taxon>
        <taxon>Tritrichomonadidae</taxon>
        <taxon>Tritrichomonas</taxon>
    </lineage>
</organism>
<protein>
    <submittedName>
        <fullName evidence="2">Uncharacterized protein</fullName>
    </submittedName>
</protein>
<dbReference type="AlphaFoldDB" id="A0A1J4KTA6"/>
<accession>A0A1J4KTA6</accession>
<keyword evidence="3" id="KW-1185">Reference proteome</keyword>
<feature type="chain" id="PRO_5013334923" evidence="1">
    <location>
        <begin position="17"/>
        <end position="302"/>
    </location>
</feature>
<sequence length="302" mass="34618">MLIFFTCLLTTFFNEPFEDSTLGQWTVIHPASNYSVKECHASHPRLKRNCLLLTNPNDKISLKAKLDDQITNLPVLIYFTTRSSLPADRSVSSLKFFSKSKNVFSTGYTFSSYPEYQFNVSDKITSRGLIRHDSQITHSIAVILRSNKNYELYSDGMILANGTIDNSLPITDIQLDIENSNNTIEVGNIIITDDVKQRWPILISTLLRFRQIEHSAIIKELVDEYEDGLFEGIPFKEKLNLADEEGALLDEGEADPRRFMFPFKISNPNDEDDELTALHRQASFDDVEVRKIEEYEDSEDEL</sequence>
<evidence type="ECO:0000313" key="2">
    <source>
        <dbReference type="EMBL" id="OHT12725.1"/>
    </source>
</evidence>
<dbReference type="RefSeq" id="XP_068365861.1">
    <property type="nucleotide sequence ID" value="XM_068499530.1"/>
</dbReference>
<dbReference type="EMBL" id="MLAK01000557">
    <property type="protein sequence ID" value="OHT12725.1"/>
    <property type="molecule type" value="Genomic_DNA"/>
</dbReference>